<dbReference type="InterPro" id="IPR002934">
    <property type="entry name" value="Polymerase_NTP_transf_dom"/>
</dbReference>
<dbReference type="CDD" id="cd05403">
    <property type="entry name" value="NT_KNTase_like"/>
    <property type="match status" value="1"/>
</dbReference>
<dbReference type="EMBL" id="DRTT01000144">
    <property type="protein sequence ID" value="HHF98891.1"/>
    <property type="molecule type" value="Genomic_DNA"/>
</dbReference>
<dbReference type="SUPFAM" id="SSF81301">
    <property type="entry name" value="Nucleotidyltransferase"/>
    <property type="match status" value="1"/>
</dbReference>
<organism evidence="2">
    <name type="scientific">Aerophobetes bacterium</name>
    <dbReference type="NCBI Taxonomy" id="2030807"/>
    <lineage>
        <taxon>Bacteria</taxon>
        <taxon>Candidatus Aerophobota</taxon>
    </lineage>
</organism>
<reference evidence="2" key="1">
    <citation type="journal article" date="2020" name="mSystems">
        <title>Genome- and Community-Level Interaction Insights into Carbon Utilization and Element Cycling Functions of Hydrothermarchaeota in Hydrothermal Sediment.</title>
        <authorList>
            <person name="Zhou Z."/>
            <person name="Liu Y."/>
            <person name="Xu W."/>
            <person name="Pan J."/>
            <person name="Luo Z.H."/>
            <person name="Li M."/>
        </authorList>
    </citation>
    <scope>NUCLEOTIDE SEQUENCE [LARGE SCALE GENOMIC DNA]</scope>
    <source>
        <strain evidence="2">HyVt-92</strain>
    </source>
</reference>
<evidence type="ECO:0000313" key="2">
    <source>
        <dbReference type="EMBL" id="HHF98891.1"/>
    </source>
</evidence>
<dbReference type="Proteomes" id="UP000886070">
    <property type="component" value="Unassembled WGS sequence"/>
</dbReference>
<proteinExistence type="predicted"/>
<dbReference type="Gene3D" id="3.30.460.10">
    <property type="entry name" value="Beta Polymerase, domain 2"/>
    <property type="match status" value="1"/>
</dbReference>
<dbReference type="GO" id="GO:0016779">
    <property type="term" value="F:nucleotidyltransferase activity"/>
    <property type="evidence" value="ECO:0007669"/>
    <property type="project" value="InterPro"/>
</dbReference>
<dbReference type="InterPro" id="IPR052548">
    <property type="entry name" value="Type_VII_TA_antitoxin"/>
</dbReference>
<comment type="caution">
    <text evidence="2">The sequence shown here is derived from an EMBL/GenBank/DDBJ whole genome shotgun (WGS) entry which is preliminary data.</text>
</comment>
<dbReference type="PANTHER" id="PTHR33933:SF1">
    <property type="entry name" value="PROTEIN ADENYLYLTRANSFERASE MNTA-RELATED"/>
    <property type="match status" value="1"/>
</dbReference>
<evidence type="ECO:0000259" key="1">
    <source>
        <dbReference type="Pfam" id="PF01909"/>
    </source>
</evidence>
<sequence length="115" mass="13393">MQRKYSSSVRIFYPRFDRETIIKILQKKIQALKKELPVSLIVLFGSYAKDNYTAKSDIDLLVVYRGKVKDAYTKVKKIIDIYGTQPHVYSEEEYAAIKPTVDKMIEKGIVIFKQP</sequence>
<name>A0A7V5I0A9_UNCAE</name>
<dbReference type="Pfam" id="PF01909">
    <property type="entry name" value="NTP_transf_2"/>
    <property type="match status" value="1"/>
</dbReference>
<gene>
    <name evidence="2" type="ORF">ENL39_05345</name>
</gene>
<dbReference type="PANTHER" id="PTHR33933">
    <property type="entry name" value="NUCLEOTIDYLTRANSFERASE"/>
    <property type="match status" value="1"/>
</dbReference>
<dbReference type="AlphaFoldDB" id="A0A7V5I0A9"/>
<accession>A0A7V5I0A9</accession>
<protein>
    <submittedName>
        <fullName evidence="2">Nucleotidyltransferase domain-containing protein</fullName>
    </submittedName>
</protein>
<feature type="domain" description="Polymerase nucleotidyl transferase" evidence="1">
    <location>
        <begin position="26"/>
        <end position="81"/>
    </location>
</feature>
<dbReference type="InterPro" id="IPR043519">
    <property type="entry name" value="NT_sf"/>
</dbReference>